<dbReference type="PANTHER" id="PTHR23502">
    <property type="entry name" value="MAJOR FACILITATOR SUPERFAMILY"/>
    <property type="match status" value="1"/>
</dbReference>
<feature type="transmembrane region" description="Helical" evidence="5">
    <location>
        <begin position="288"/>
        <end position="307"/>
    </location>
</feature>
<dbReference type="FunFam" id="1.20.1250.20:FF:000011">
    <property type="entry name" value="MFS multidrug transporter, putative"/>
    <property type="match status" value="1"/>
</dbReference>
<proteinExistence type="predicted"/>
<dbReference type="VEuPathDB" id="FungiDB:ASPWEDRAFT_151586"/>
<dbReference type="Gene3D" id="1.20.1250.20">
    <property type="entry name" value="MFS general substrate transporter like domains"/>
    <property type="match status" value="1"/>
</dbReference>
<dbReference type="GO" id="GO:0022857">
    <property type="term" value="F:transmembrane transporter activity"/>
    <property type="evidence" value="ECO:0007669"/>
    <property type="project" value="InterPro"/>
</dbReference>
<evidence type="ECO:0000256" key="1">
    <source>
        <dbReference type="ARBA" id="ARBA00004141"/>
    </source>
</evidence>
<dbReference type="OrthoDB" id="9986881at2759"/>
<keyword evidence="4 5" id="KW-0472">Membrane</keyword>
<dbReference type="Pfam" id="PF07690">
    <property type="entry name" value="MFS_1"/>
    <property type="match status" value="1"/>
</dbReference>
<evidence type="ECO:0000313" key="8">
    <source>
        <dbReference type="Proteomes" id="UP000184383"/>
    </source>
</evidence>
<accession>A0A1L9RN81</accession>
<feature type="transmembrane region" description="Helical" evidence="5">
    <location>
        <begin position="146"/>
        <end position="168"/>
    </location>
</feature>
<keyword evidence="2 5" id="KW-0812">Transmembrane</keyword>
<protein>
    <recommendedName>
        <fullName evidence="6">Major facilitator superfamily (MFS) profile domain-containing protein</fullName>
    </recommendedName>
</protein>
<feature type="transmembrane region" description="Helical" evidence="5">
    <location>
        <begin position="215"/>
        <end position="241"/>
    </location>
</feature>
<dbReference type="CDD" id="cd17323">
    <property type="entry name" value="MFS_Tpo1_MDR_like"/>
    <property type="match status" value="1"/>
</dbReference>
<gene>
    <name evidence="7" type="ORF">ASPWEDRAFT_151586</name>
</gene>
<evidence type="ECO:0000259" key="6">
    <source>
        <dbReference type="PROSITE" id="PS50850"/>
    </source>
</evidence>
<feature type="domain" description="Major facilitator superfamily (MFS) profile" evidence="6">
    <location>
        <begin position="56"/>
        <end position="484"/>
    </location>
</feature>
<dbReference type="InterPro" id="IPR011701">
    <property type="entry name" value="MFS"/>
</dbReference>
<dbReference type="STRING" id="1073089.A0A1L9RN81"/>
<sequence length="498" mass="53985">MERPPSAYSLPQSIRSKIPSASHVAPQEEGTRILVTFESGEKSNPQNFHPAYKIWLTTQMSLLALAGALGSSILSSASAEIAEYTGVKSEVTSLTVALFVLGWAFGPLLWAPISEVYGRRIGMLPPFLVMGCFTIGTGFSRNASSILLTRFIGGIFASAPISNVPAALGDMWSPEVRGIAMAFVSICISGGPTLGPIIGAAVVSRPGMDWRWTAYIEAIIVISLCLLSFFCLPETFAPVLLKHKAEELRKSTGDQRYWHPHEKEKINAGNLMTKYFGRPLRMLVTEPLVTCMAFYASFTYSLIYLTLEIFPIVFREERQWSLMSSSLTFLGILIGVILAAPMNFLFQPYYKRAVKRNQGKAAAEARLPPLVCGGVLLTTGLFWFAWTAASKYPWPLPVVAAGFIGAGFTLVFQQCLNFLVDTYGPYAASAVSANTILRSVLACALPVAAAPMAHTLGIGPAISLLGGVSCLALPVPLLFMKYAPILRRKSNFAVDDSD</sequence>
<dbReference type="Proteomes" id="UP000184383">
    <property type="component" value="Unassembled WGS sequence"/>
</dbReference>
<dbReference type="AlphaFoldDB" id="A0A1L9RN81"/>
<dbReference type="InterPro" id="IPR020846">
    <property type="entry name" value="MFS_dom"/>
</dbReference>
<evidence type="ECO:0000256" key="2">
    <source>
        <dbReference type="ARBA" id="ARBA00022692"/>
    </source>
</evidence>
<dbReference type="GO" id="GO:0005886">
    <property type="term" value="C:plasma membrane"/>
    <property type="evidence" value="ECO:0007669"/>
    <property type="project" value="TreeGrafter"/>
</dbReference>
<comment type="subcellular location">
    <subcellularLocation>
        <location evidence="1">Membrane</location>
        <topology evidence="1">Multi-pass membrane protein</topology>
    </subcellularLocation>
</comment>
<dbReference type="GeneID" id="63745457"/>
<feature type="transmembrane region" description="Helical" evidence="5">
    <location>
        <begin position="180"/>
        <end position="203"/>
    </location>
</feature>
<name>A0A1L9RN81_ASPWE</name>
<feature type="transmembrane region" description="Helical" evidence="5">
    <location>
        <begin position="392"/>
        <end position="412"/>
    </location>
</feature>
<keyword evidence="8" id="KW-1185">Reference proteome</keyword>
<feature type="transmembrane region" description="Helical" evidence="5">
    <location>
        <begin position="367"/>
        <end position="386"/>
    </location>
</feature>
<organism evidence="7 8">
    <name type="scientific">Aspergillus wentii DTO 134E9</name>
    <dbReference type="NCBI Taxonomy" id="1073089"/>
    <lineage>
        <taxon>Eukaryota</taxon>
        <taxon>Fungi</taxon>
        <taxon>Dikarya</taxon>
        <taxon>Ascomycota</taxon>
        <taxon>Pezizomycotina</taxon>
        <taxon>Eurotiomycetes</taxon>
        <taxon>Eurotiomycetidae</taxon>
        <taxon>Eurotiales</taxon>
        <taxon>Aspergillaceae</taxon>
        <taxon>Aspergillus</taxon>
        <taxon>Aspergillus subgen. Cremei</taxon>
    </lineage>
</organism>
<dbReference type="InterPro" id="IPR036259">
    <property type="entry name" value="MFS_trans_sf"/>
</dbReference>
<dbReference type="RefSeq" id="XP_040689963.1">
    <property type="nucleotide sequence ID" value="XM_040829609.1"/>
</dbReference>
<dbReference type="PANTHER" id="PTHR23502:SF49">
    <property type="entry name" value="MAJOR FACILITATOR SUPERFAMILY (MFS) PROFILE DOMAIN-CONTAINING PROTEIN"/>
    <property type="match status" value="1"/>
</dbReference>
<evidence type="ECO:0000256" key="3">
    <source>
        <dbReference type="ARBA" id="ARBA00022989"/>
    </source>
</evidence>
<evidence type="ECO:0000256" key="5">
    <source>
        <dbReference type="SAM" id="Phobius"/>
    </source>
</evidence>
<dbReference type="PROSITE" id="PS50850">
    <property type="entry name" value="MFS"/>
    <property type="match status" value="1"/>
</dbReference>
<keyword evidence="3 5" id="KW-1133">Transmembrane helix</keyword>
<feature type="transmembrane region" description="Helical" evidence="5">
    <location>
        <begin position="461"/>
        <end position="480"/>
    </location>
</feature>
<dbReference type="SUPFAM" id="SSF103473">
    <property type="entry name" value="MFS general substrate transporter"/>
    <property type="match status" value="1"/>
</dbReference>
<reference evidence="8" key="1">
    <citation type="journal article" date="2017" name="Genome Biol.">
        <title>Comparative genomics reveals high biological diversity and specific adaptations in the industrially and medically important fungal genus Aspergillus.</title>
        <authorList>
            <person name="de Vries R.P."/>
            <person name="Riley R."/>
            <person name="Wiebenga A."/>
            <person name="Aguilar-Osorio G."/>
            <person name="Amillis S."/>
            <person name="Uchima C.A."/>
            <person name="Anderluh G."/>
            <person name="Asadollahi M."/>
            <person name="Askin M."/>
            <person name="Barry K."/>
            <person name="Battaglia E."/>
            <person name="Bayram O."/>
            <person name="Benocci T."/>
            <person name="Braus-Stromeyer S.A."/>
            <person name="Caldana C."/>
            <person name="Canovas D."/>
            <person name="Cerqueira G.C."/>
            <person name="Chen F."/>
            <person name="Chen W."/>
            <person name="Choi C."/>
            <person name="Clum A."/>
            <person name="Dos Santos R.A."/>
            <person name="Damasio A.R."/>
            <person name="Diallinas G."/>
            <person name="Emri T."/>
            <person name="Fekete E."/>
            <person name="Flipphi M."/>
            <person name="Freyberg S."/>
            <person name="Gallo A."/>
            <person name="Gournas C."/>
            <person name="Habgood R."/>
            <person name="Hainaut M."/>
            <person name="Harispe M.L."/>
            <person name="Henrissat B."/>
            <person name="Hilden K.S."/>
            <person name="Hope R."/>
            <person name="Hossain A."/>
            <person name="Karabika E."/>
            <person name="Karaffa L."/>
            <person name="Karanyi Z."/>
            <person name="Krasevec N."/>
            <person name="Kuo A."/>
            <person name="Kusch H."/>
            <person name="LaButti K."/>
            <person name="Lagendijk E.L."/>
            <person name="Lapidus A."/>
            <person name="Levasseur A."/>
            <person name="Lindquist E."/>
            <person name="Lipzen A."/>
            <person name="Logrieco A.F."/>
            <person name="MacCabe A."/>
            <person name="Maekelae M.R."/>
            <person name="Malavazi I."/>
            <person name="Melin P."/>
            <person name="Meyer V."/>
            <person name="Mielnichuk N."/>
            <person name="Miskei M."/>
            <person name="Molnar A.P."/>
            <person name="Mule G."/>
            <person name="Ngan C.Y."/>
            <person name="Orejas M."/>
            <person name="Orosz E."/>
            <person name="Ouedraogo J.P."/>
            <person name="Overkamp K.M."/>
            <person name="Park H.-S."/>
            <person name="Perrone G."/>
            <person name="Piumi F."/>
            <person name="Punt P.J."/>
            <person name="Ram A.F."/>
            <person name="Ramon A."/>
            <person name="Rauscher S."/>
            <person name="Record E."/>
            <person name="Riano-Pachon D.M."/>
            <person name="Robert V."/>
            <person name="Roehrig J."/>
            <person name="Ruller R."/>
            <person name="Salamov A."/>
            <person name="Salih N.S."/>
            <person name="Samson R.A."/>
            <person name="Sandor E."/>
            <person name="Sanguinetti M."/>
            <person name="Schuetze T."/>
            <person name="Sepcic K."/>
            <person name="Shelest E."/>
            <person name="Sherlock G."/>
            <person name="Sophianopoulou V."/>
            <person name="Squina F.M."/>
            <person name="Sun H."/>
            <person name="Susca A."/>
            <person name="Todd R.B."/>
            <person name="Tsang A."/>
            <person name="Unkles S.E."/>
            <person name="van de Wiele N."/>
            <person name="van Rossen-Uffink D."/>
            <person name="Oliveira J.V."/>
            <person name="Vesth T.C."/>
            <person name="Visser J."/>
            <person name="Yu J.-H."/>
            <person name="Zhou M."/>
            <person name="Andersen M.R."/>
            <person name="Archer D.B."/>
            <person name="Baker S.E."/>
            <person name="Benoit I."/>
            <person name="Brakhage A.A."/>
            <person name="Braus G.H."/>
            <person name="Fischer R."/>
            <person name="Frisvad J.C."/>
            <person name="Goldman G.H."/>
            <person name="Houbraken J."/>
            <person name="Oakley B."/>
            <person name="Pocsi I."/>
            <person name="Scazzocchio C."/>
            <person name="Seiboth B."/>
            <person name="vanKuyk P.A."/>
            <person name="Wortman J."/>
            <person name="Dyer P.S."/>
            <person name="Grigoriev I.V."/>
        </authorList>
    </citation>
    <scope>NUCLEOTIDE SEQUENCE [LARGE SCALE GENOMIC DNA]</scope>
    <source>
        <strain evidence="8">DTO 134E9</strain>
    </source>
</reference>
<dbReference type="EMBL" id="KV878211">
    <property type="protein sequence ID" value="OJJ36287.1"/>
    <property type="molecule type" value="Genomic_DNA"/>
</dbReference>
<feature type="transmembrane region" description="Helical" evidence="5">
    <location>
        <begin position="62"/>
        <end position="79"/>
    </location>
</feature>
<evidence type="ECO:0000313" key="7">
    <source>
        <dbReference type="EMBL" id="OJJ36287.1"/>
    </source>
</evidence>
<evidence type="ECO:0000256" key="4">
    <source>
        <dbReference type="ARBA" id="ARBA00023136"/>
    </source>
</evidence>
<feature type="transmembrane region" description="Helical" evidence="5">
    <location>
        <begin position="327"/>
        <end position="346"/>
    </location>
</feature>
<feature type="transmembrane region" description="Helical" evidence="5">
    <location>
        <begin position="123"/>
        <end position="140"/>
    </location>
</feature>
<feature type="transmembrane region" description="Helical" evidence="5">
    <location>
        <begin position="91"/>
        <end position="111"/>
    </location>
</feature>